<comment type="subunit">
    <text evidence="3">Homotrimer.</text>
</comment>
<organism evidence="6 7">
    <name type="scientific">Sulfobacillus benefaciens</name>
    <dbReference type="NCBI Taxonomy" id="453960"/>
    <lineage>
        <taxon>Bacteria</taxon>
        <taxon>Bacillati</taxon>
        <taxon>Bacillota</taxon>
        <taxon>Clostridia</taxon>
        <taxon>Eubacteriales</taxon>
        <taxon>Clostridiales Family XVII. Incertae Sedis</taxon>
        <taxon>Sulfobacillus</taxon>
    </lineage>
</organism>
<keyword evidence="4" id="KW-0456">Lyase</keyword>
<evidence type="ECO:0000256" key="5">
    <source>
        <dbReference type="ARBA" id="ARBA00023277"/>
    </source>
</evidence>
<evidence type="ECO:0000256" key="2">
    <source>
        <dbReference type="ARBA" id="ARBA00006906"/>
    </source>
</evidence>
<dbReference type="PANTHER" id="PTHR30246">
    <property type="entry name" value="2-KETO-3-DEOXY-6-PHOSPHOGLUCONATE ALDOLASE"/>
    <property type="match status" value="1"/>
</dbReference>
<sequence>MQDAFHALCRQRIVPVIRTQSASDTINVIRSLQSAGMQVIELTTTIPNVLTIVAQCRRDWPDLILAMGTIRTAEQAQMAIDAGISLLITYKVSEEVARCGQANKIPYILGASTPSEVDQCLQLGSPIIKWFPASIGGPHVIQELHGPMPEAQFFPTGGITLDSLKKWFVAGAVAVGIGGDLIRGDVYSGDAITRRAQRALELASHPTV</sequence>
<evidence type="ECO:0000256" key="3">
    <source>
        <dbReference type="ARBA" id="ARBA00011233"/>
    </source>
</evidence>
<dbReference type="CDD" id="cd00452">
    <property type="entry name" value="KDPG_aldolase"/>
    <property type="match status" value="1"/>
</dbReference>
<dbReference type="EMBL" id="PXYT01000074">
    <property type="protein sequence ID" value="PSR24541.1"/>
    <property type="molecule type" value="Genomic_DNA"/>
</dbReference>
<evidence type="ECO:0000313" key="6">
    <source>
        <dbReference type="EMBL" id="PSR24541.1"/>
    </source>
</evidence>
<comment type="caution">
    <text evidence="6">The sequence shown here is derived from an EMBL/GenBank/DDBJ whole genome shotgun (WGS) entry which is preliminary data.</text>
</comment>
<accession>A0A2T2WQM0</accession>
<dbReference type="InterPro" id="IPR000887">
    <property type="entry name" value="Aldlse_KDPG_KHG"/>
</dbReference>
<dbReference type="PANTHER" id="PTHR30246:SF1">
    <property type="entry name" value="2-DEHYDRO-3-DEOXY-6-PHOSPHOGALACTONATE ALDOLASE-RELATED"/>
    <property type="match status" value="1"/>
</dbReference>
<dbReference type="SUPFAM" id="SSF51569">
    <property type="entry name" value="Aldolase"/>
    <property type="match status" value="1"/>
</dbReference>
<dbReference type="InterPro" id="IPR013785">
    <property type="entry name" value="Aldolase_TIM"/>
</dbReference>
<evidence type="ECO:0008006" key="8">
    <source>
        <dbReference type="Google" id="ProtNLM"/>
    </source>
</evidence>
<dbReference type="AlphaFoldDB" id="A0A2T2WQM0"/>
<dbReference type="Gene3D" id="3.20.20.70">
    <property type="entry name" value="Aldolase class I"/>
    <property type="match status" value="1"/>
</dbReference>
<dbReference type="Pfam" id="PF01081">
    <property type="entry name" value="Aldolase"/>
    <property type="match status" value="1"/>
</dbReference>
<name>A0A2T2WQM0_9FIRM</name>
<proteinExistence type="inferred from homology"/>
<comment type="pathway">
    <text evidence="1">Carbohydrate acid metabolism.</text>
</comment>
<comment type="similarity">
    <text evidence="2">Belongs to the KHG/KDPG aldolase family.</text>
</comment>
<dbReference type="GO" id="GO:0016829">
    <property type="term" value="F:lyase activity"/>
    <property type="evidence" value="ECO:0007669"/>
    <property type="project" value="UniProtKB-KW"/>
</dbReference>
<gene>
    <name evidence="6" type="ORF">C7B43_18745</name>
</gene>
<dbReference type="Proteomes" id="UP000242699">
    <property type="component" value="Unassembled WGS sequence"/>
</dbReference>
<evidence type="ECO:0000256" key="1">
    <source>
        <dbReference type="ARBA" id="ARBA00004761"/>
    </source>
</evidence>
<protein>
    <recommendedName>
        <fullName evidence="8">2-dehydro-3-deoxyphosphogluconate aldolase</fullName>
    </recommendedName>
</protein>
<evidence type="ECO:0000313" key="7">
    <source>
        <dbReference type="Proteomes" id="UP000242699"/>
    </source>
</evidence>
<evidence type="ECO:0000256" key="4">
    <source>
        <dbReference type="ARBA" id="ARBA00023239"/>
    </source>
</evidence>
<keyword evidence="5" id="KW-0119">Carbohydrate metabolism</keyword>
<reference evidence="6 7" key="1">
    <citation type="journal article" date="2014" name="BMC Genomics">
        <title>Comparison of environmental and isolate Sulfobacillus genomes reveals diverse carbon, sulfur, nitrogen, and hydrogen metabolisms.</title>
        <authorList>
            <person name="Justice N.B."/>
            <person name="Norman A."/>
            <person name="Brown C.T."/>
            <person name="Singh A."/>
            <person name="Thomas B.C."/>
            <person name="Banfield J.F."/>
        </authorList>
    </citation>
    <scope>NUCLEOTIDE SEQUENCE [LARGE SCALE GENOMIC DNA]</scope>
    <source>
        <strain evidence="6">AMDSBA1</strain>
    </source>
</reference>